<evidence type="ECO:0000313" key="4">
    <source>
        <dbReference type="EMBL" id="ETW97560.1"/>
    </source>
</evidence>
<comment type="similarity">
    <text evidence="3">Belongs to the KhpA RNA-binding protein family.</text>
</comment>
<dbReference type="GO" id="GO:0071555">
    <property type="term" value="P:cell wall organization"/>
    <property type="evidence" value="ECO:0007669"/>
    <property type="project" value="UniProtKB-KW"/>
</dbReference>
<keyword evidence="1 3" id="KW-0963">Cytoplasm</keyword>
<comment type="subcellular location">
    <subcellularLocation>
        <location evidence="3">Cytoplasm</location>
    </subcellularLocation>
</comment>
<dbReference type="InterPro" id="IPR020627">
    <property type="entry name" value="KhpA"/>
</dbReference>
<dbReference type="PANTHER" id="PTHR34654:SF1">
    <property type="entry name" value="RNA-BINDING PROTEIN KHPA"/>
    <property type="match status" value="1"/>
</dbReference>
<comment type="function">
    <text evidence="3">A probable RNA chaperone. Forms a complex with KhpB which binds to cellular RNA and controls its expression. Plays a role in peptidoglycan (PG) homeostasis and cell length regulation.</text>
</comment>
<comment type="caution">
    <text evidence="4">The sequence shown here is derived from an EMBL/GenBank/DDBJ whole genome shotgun (WGS) entry which is preliminary data.</text>
</comment>
<keyword evidence="3" id="KW-0133">Cell shape</keyword>
<evidence type="ECO:0000256" key="3">
    <source>
        <dbReference type="HAMAP-Rule" id="MF_00088"/>
    </source>
</evidence>
<name>W4LIL6_ENTF1</name>
<dbReference type="GO" id="GO:0003723">
    <property type="term" value="F:RNA binding"/>
    <property type="evidence" value="ECO:0007669"/>
    <property type="project" value="UniProtKB-UniRule"/>
</dbReference>
<accession>W4LIL6</accession>
<dbReference type="Gene3D" id="3.30.300.20">
    <property type="match status" value="1"/>
</dbReference>
<keyword evidence="2 3" id="KW-0694">RNA-binding</keyword>
<sequence>MRQLLHGIISALVDYPDNVEVTQVDGETTCILEIRVAPEDIGKVIGRQGRNIASLRTLLHAIGAKERKHILLEVLEDPSMSVRRNHS</sequence>
<dbReference type="GO" id="GO:0005737">
    <property type="term" value="C:cytoplasm"/>
    <property type="evidence" value="ECO:0007669"/>
    <property type="project" value="UniProtKB-SubCell"/>
</dbReference>
<dbReference type="InterPro" id="IPR009019">
    <property type="entry name" value="KH_sf_prok-type"/>
</dbReference>
<dbReference type="SUPFAM" id="SSF54814">
    <property type="entry name" value="Prokaryotic type KH domain (KH-domain type II)"/>
    <property type="match status" value="1"/>
</dbReference>
<dbReference type="InterPro" id="IPR015946">
    <property type="entry name" value="KH_dom-like_a/b"/>
</dbReference>
<comment type="subunit">
    <text evidence="3">Forms a complex with KhpB.</text>
</comment>
<reference evidence="4 5" key="1">
    <citation type="journal article" date="2014" name="Nature">
        <title>An environmental bacterial taxon with a large and distinct metabolic repertoire.</title>
        <authorList>
            <person name="Wilson M.C."/>
            <person name="Mori T."/>
            <person name="Ruckert C."/>
            <person name="Uria A.R."/>
            <person name="Helf M.J."/>
            <person name="Takada K."/>
            <person name="Gernert C."/>
            <person name="Steffens U.A."/>
            <person name="Heycke N."/>
            <person name="Schmitt S."/>
            <person name="Rinke C."/>
            <person name="Helfrich E.J."/>
            <person name="Brachmann A.O."/>
            <person name="Gurgui C."/>
            <person name="Wakimoto T."/>
            <person name="Kracht M."/>
            <person name="Crusemann M."/>
            <person name="Hentschel U."/>
            <person name="Abe I."/>
            <person name="Matsunaga S."/>
            <person name="Kalinowski J."/>
            <person name="Takeyama H."/>
            <person name="Piel J."/>
        </authorList>
    </citation>
    <scope>NUCLEOTIDE SEQUENCE [LARGE SCALE GENOMIC DNA]</scope>
    <source>
        <strain evidence="5">TSY1</strain>
    </source>
</reference>
<evidence type="ECO:0000256" key="2">
    <source>
        <dbReference type="ARBA" id="ARBA00022884"/>
    </source>
</evidence>
<keyword evidence="3" id="KW-0143">Chaperone</keyword>
<proteinExistence type="inferred from homology"/>
<dbReference type="HAMAP" id="MF_00088">
    <property type="entry name" value="KhpA"/>
    <property type="match status" value="1"/>
</dbReference>
<protein>
    <recommendedName>
        <fullName evidence="3">RNA-binding protein KhpA</fullName>
    </recommendedName>
    <alternativeName>
        <fullName evidence="3">KH-domain protein A</fullName>
    </alternativeName>
</protein>
<dbReference type="HOGENOM" id="CLU_132074_1_0_7"/>
<dbReference type="GO" id="GO:0009252">
    <property type="term" value="P:peptidoglycan biosynthetic process"/>
    <property type="evidence" value="ECO:0007669"/>
    <property type="project" value="UniProtKB-UniRule"/>
</dbReference>
<evidence type="ECO:0000313" key="5">
    <source>
        <dbReference type="Proteomes" id="UP000019141"/>
    </source>
</evidence>
<dbReference type="Proteomes" id="UP000019141">
    <property type="component" value="Unassembled WGS sequence"/>
</dbReference>
<gene>
    <name evidence="3" type="primary">khpA</name>
    <name evidence="4" type="ORF">ETSY1_22155</name>
</gene>
<dbReference type="GO" id="GO:0008360">
    <property type="term" value="P:regulation of cell shape"/>
    <property type="evidence" value="ECO:0007669"/>
    <property type="project" value="UniProtKB-KW"/>
</dbReference>
<keyword evidence="5" id="KW-1185">Reference proteome</keyword>
<evidence type="ECO:0000256" key="1">
    <source>
        <dbReference type="ARBA" id="ARBA00022490"/>
    </source>
</evidence>
<keyword evidence="3" id="KW-0961">Cell wall biogenesis/degradation</keyword>
<dbReference type="Pfam" id="PF13083">
    <property type="entry name" value="KH_KhpA-B"/>
    <property type="match status" value="1"/>
</dbReference>
<dbReference type="AlphaFoldDB" id="W4LIL6"/>
<dbReference type="CDD" id="cd22533">
    <property type="entry name" value="KH-II_YlqC-like"/>
    <property type="match status" value="1"/>
</dbReference>
<dbReference type="EMBL" id="AZHW01000649">
    <property type="protein sequence ID" value="ETW97560.1"/>
    <property type="molecule type" value="Genomic_DNA"/>
</dbReference>
<dbReference type="PANTHER" id="PTHR34654">
    <property type="entry name" value="UPF0109 PROTEIN SCO5592"/>
    <property type="match status" value="1"/>
</dbReference>
<organism evidence="4 5">
    <name type="scientific">Entotheonella factor</name>
    <dbReference type="NCBI Taxonomy" id="1429438"/>
    <lineage>
        <taxon>Bacteria</taxon>
        <taxon>Pseudomonadati</taxon>
        <taxon>Nitrospinota/Tectimicrobiota group</taxon>
        <taxon>Candidatus Tectimicrobiota</taxon>
        <taxon>Candidatus Entotheonellia</taxon>
        <taxon>Candidatus Entotheonellales</taxon>
        <taxon>Candidatus Entotheonellaceae</taxon>
        <taxon>Candidatus Entotheonella</taxon>
    </lineage>
</organism>